<feature type="compositionally biased region" description="Acidic residues" evidence="7">
    <location>
        <begin position="835"/>
        <end position="844"/>
    </location>
</feature>
<keyword evidence="4" id="KW-0879">Wnt signaling pathway</keyword>
<feature type="region of interest" description="Disordered" evidence="7">
    <location>
        <begin position="1135"/>
        <end position="1211"/>
    </location>
</feature>
<evidence type="ECO:0000256" key="4">
    <source>
        <dbReference type="ARBA" id="ARBA00022687"/>
    </source>
</evidence>
<protein>
    <submittedName>
        <fullName evidence="8">APC membrane recruitment protein 1</fullName>
    </submittedName>
</protein>
<dbReference type="Pfam" id="PF09422">
    <property type="entry name" value="AMER"/>
    <property type="match status" value="1"/>
</dbReference>
<dbReference type="GO" id="GO:0005546">
    <property type="term" value="F:phosphatidylinositol-4,5-bisphosphate binding"/>
    <property type="evidence" value="ECO:0007669"/>
    <property type="project" value="TreeGrafter"/>
</dbReference>
<feature type="compositionally biased region" description="Acidic residues" evidence="7">
    <location>
        <begin position="472"/>
        <end position="505"/>
    </location>
</feature>
<feature type="region of interest" description="Disordered" evidence="7">
    <location>
        <begin position="176"/>
        <end position="211"/>
    </location>
</feature>
<feature type="compositionally biased region" description="Acidic residues" evidence="7">
    <location>
        <begin position="1010"/>
        <end position="1020"/>
    </location>
</feature>
<reference evidence="8" key="1">
    <citation type="submission" date="2020-03" db="EMBL/GenBank/DDBJ databases">
        <title>Studies in the Genomics of Life Span.</title>
        <authorList>
            <person name="Glass D."/>
        </authorList>
    </citation>
    <scope>NUCLEOTIDE SEQUENCE</scope>
    <source>
        <strain evidence="8">LTLLF</strain>
        <tissue evidence="8">Muscle</tissue>
    </source>
</reference>
<feature type="compositionally biased region" description="Polar residues" evidence="7">
    <location>
        <begin position="754"/>
        <end position="775"/>
    </location>
</feature>
<evidence type="ECO:0000256" key="3">
    <source>
        <dbReference type="ARBA" id="ARBA00022475"/>
    </source>
</evidence>
<feature type="compositionally biased region" description="Polar residues" evidence="7">
    <location>
        <begin position="554"/>
        <end position="565"/>
    </location>
</feature>
<organism evidence="8 9">
    <name type="scientific">Microtus ochrogaster</name>
    <name type="common">Prairie vole</name>
    <dbReference type="NCBI Taxonomy" id="79684"/>
    <lineage>
        <taxon>Eukaryota</taxon>
        <taxon>Metazoa</taxon>
        <taxon>Chordata</taxon>
        <taxon>Craniata</taxon>
        <taxon>Vertebrata</taxon>
        <taxon>Euteleostomi</taxon>
        <taxon>Mammalia</taxon>
        <taxon>Eutheria</taxon>
        <taxon>Euarchontoglires</taxon>
        <taxon>Glires</taxon>
        <taxon>Rodentia</taxon>
        <taxon>Myomorpha</taxon>
        <taxon>Muroidea</taxon>
        <taxon>Cricetidae</taxon>
        <taxon>Arvicolinae</taxon>
        <taxon>Microtus</taxon>
    </lineage>
</organism>
<evidence type="ECO:0000256" key="6">
    <source>
        <dbReference type="ARBA" id="ARBA00023136"/>
    </source>
</evidence>
<evidence type="ECO:0000256" key="5">
    <source>
        <dbReference type="ARBA" id="ARBA00023121"/>
    </source>
</evidence>
<feature type="region of interest" description="Disordered" evidence="7">
    <location>
        <begin position="689"/>
        <end position="710"/>
    </location>
</feature>
<dbReference type="EMBL" id="JAATJU010024093">
    <property type="protein sequence ID" value="KAH0506448.1"/>
    <property type="molecule type" value="Genomic_DNA"/>
</dbReference>
<feature type="region of interest" description="Disordered" evidence="7">
    <location>
        <begin position="754"/>
        <end position="778"/>
    </location>
</feature>
<feature type="region of interest" description="Disordered" evidence="7">
    <location>
        <begin position="815"/>
        <end position="848"/>
    </location>
</feature>
<sequence length="1211" mass="131763">MTACKESSCVPFPTLDDDEATPVTRNLAERKYSGSGIITVFRRQWFPTQVKGATAPSGAVVVAFSAEAPAQSRAVQQTITALGAGPGKLYLKSKGCVSSGRAVTIMETQKDEAGQIKGAPDSRDTQDQGAERGAKNKTTDTTEGPASEPPLSGPGRLKKTAMKLFGGKKGICTLPSFFGGGRSKGSGKGNSKKGLNKSKTHDGLSEAAHGPEDVVIEETGLSVPLSKSPSQFPSSQSAHGALEIGSRPKTSGTEATEKAGVVHKPKKGLKGFFSSIRRHRKSKVSETDQNGPGAKDLEGARSRSHEQVSSASLPSSEEIFQAARKENAKPQDAPRPKISPSLEHFSPTTDKTACKNPEKLTRTCASEFTQPKPVPEASGLEDSHTSETEDKVVTGEANLPNGPAGDQLSLLFGDVTSLKSFDSLTGCGDIIAEQDMDSMTDSMASGGQRANRDGTKRSSCLVTYQGGGEEMALPDDDDNEEEEDEEVESEDEEEEVKDGEEDGDLEYLWANAQIYPRSKLNLGYHTATSPSHQGYMLLDPVQSYPSLGPGELLTPQSDQQESAPNSDEGYYDSTTPGFEDDSGEALGLVHRDCLPRDSYSGDALYEFYEPDDSLENSPPGDDCLYDLHGRGSEMFGPFLNLEPFSSRPPGAMETEEERLVAIQKQLLYWELRREQREAQEACAREAHAREAYARDNHNRESYSRDGRTREAQAREVHAQEGRIRETQVRQEKPVLEYQMRPLGPSVMGLVAGNSGASQTSHRGTTSAFPATSSSEPDWRDFRPLEKRFEGTCSKKDQSTCLMQLFQSDAMFEPDMQEANFGGSPRRAYPSYSPPEEPEEEEDEKEGNATVSFSQALVEFTSNGNLFSSMSCSSDSDSSFTQNLPELPPMVTFDIADVERDGEGKCEENPEFHNDEDLTASLEAFELGYYHKHGFNSYHSRFYQGLPWGVSSLPRYLGLPGIHPRPPPAAMALNRRSRSLDNAETLEMELSNSHLAQGYMESDELQAHQEDSDEEGEEEEGEWGRDSPLSLYTEPPGAYDWPAWAYCPLPMEPDPDWISPSQLDEPFSQASYGQATCCVPPVAMALSGPGLPRAPGETLSQLSRPSHLPLPMGPCYNLQSQASQSGRARPRDVLLPVDEPSCLSGGNSLSQAKPVGITHGIPQLPRVRPEPLQLQPNHYRASNLDLSKERGEQGTSLSTSYSSTAMDGNLAK</sequence>
<feature type="region of interest" description="Disordered" evidence="7">
    <location>
        <begin position="224"/>
        <end position="407"/>
    </location>
</feature>
<gene>
    <name evidence="8" type="ORF">LTLLF_173305</name>
</gene>
<dbReference type="PANTHER" id="PTHR22237">
    <property type="entry name" value="APC MEMBRANE RECRUITMENT PROTEIN 2-RELATED"/>
    <property type="match status" value="1"/>
</dbReference>
<evidence type="ECO:0000313" key="9">
    <source>
        <dbReference type="Proteomes" id="UP000710432"/>
    </source>
</evidence>
<evidence type="ECO:0000256" key="2">
    <source>
        <dbReference type="ARBA" id="ARBA00007750"/>
    </source>
</evidence>
<dbReference type="GO" id="GO:0016055">
    <property type="term" value="P:Wnt signaling pathway"/>
    <property type="evidence" value="ECO:0007669"/>
    <property type="project" value="UniProtKB-KW"/>
</dbReference>
<dbReference type="GO" id="GO:0005886">
    <property type="term" value="C:plasma membrane"/>
    <property type="evidence" value="ECO:0007669"/>
    <property type="project" value="UniProtKB-SubCell"/>
</dbReference>
<feature type="compositionally biased region" description="Basic and acidic residues" evidence="7">
    <location>
        <begin position="352"/>
        <end position="361"/>
    </location>
</feature>
<evidence type="ECO:0000256" key="1">
    <source>
        <dbReference type="ARBA" id="ARBA00004202"/>
    </source>
</evidence>
<comment type="similarity">
    <text evidence="2">Belongs to the Amer family.</text>
</comment>
<feature type="compositionally biased region" description="Basic and acidic residues" evidence="7">
    <location>
        <begin position="108"/>
        <end position="140"/>
    </location>
</feature>
<keyword evidence="5" id="KW-0446">Lipid-binding</keyword>
<feature type="compositionally biased region" description="Basic and acidic residues" evidence="7">
    <location>
        <begin position="295"/>
        <end position="306"/>
    </location>
</feature>
<feature type="region of interest" description="Disordered" evidence="7">
    <location>
        <begin position="530"/>
        <end position="584"/>
    </location>
</feature>
<comment type="caution">
    <text evidence="8">The sequence shown here is derived from an EMBL/GenBank/DDBJ whole genome shotgun (WGS) entry which is preliminary data.</text>
</comment>
<feature type="compositionally biased region" description="Basic and acidic residues" evidence="7">
    <location>
        <begin position="323"/>
        <end position="335"/>
    </location>
</feature>
<dbReference type="GO" id="GO:0008013">
    <property type="term" value="F:beta-catenin binding"/>
    <property type="evidence" value="ECO:0007669"/>
    <property type="project" value="TreeGrafter"/>
</dbReference>
<dbReference type="InterPro" id="IPR019003">
    <property type="entry name" value="AMER"/>
</dbReference>
<name>A0A8J6GAY1_MICOH</name>
<feature type="compositionally biased region" description="Low complexity" evidence="7">
    <location>
        <begin position="226"/>
        <end position="237"/>
    </location>
</feature>
<feature type="region of interest" description="Disordered" evidence="7">
    <location>
        <begin position="108"/>
        <end position="158"/>
    </location>
</feature>
<feature type="compositionally biased region" description="Polar residues" evidence="7">
    <location>
        <begin position="1192"/>
        <end position="1205"/>
    </location>
</feature>
<comment type="subcellular location">
    <subcellularLocation>
        <location evidence="1">Cell membrane</location>
        <topology evidence="1">Peripheral membrane protein</topology>
    </subcellularLocation>
</comment>
<feature type="region of interest" description="Disordered" evidence="7">
    <location>
        <begin position="438"/>
        <end position="505"/>
    </location>
</feature>
<feature type="compositionally biased region" description="Basic and acidic residues" evidence="7">
    <location>
        <begin position="199"/>
        <end position="211"/>
    </location>
</feature>
<keyword evidence="6" id="KW-0472">Membrane</keyword>
<keyword evidence="3" id="KW-1003">Cell membrane</keyword>
<accession>A0A8J6GAY1</accession>
<feature type="compositionally biased region" description="Gly residues" evidence="7">
    <location>
        <begin position="178"/>
        <end position="188"/>
    </location>
</feature>
<feature type="compositionally biased region" description="Basic and acidic residues" evidence="7">
    <location>
        <begin position="381"/>
        <end position="393"/>
    </location>
</feature>
<dbReference type="Proteomes" id="UP000710432">
    <property type="component" value="Unassembled WGS sequence"/>
</dbReference>
<dbReference type="PANTHER" id="PTHR22237:SF0">
    <property type="entry name" value="APC MEMBRANE RECRUITMENT PROTEIN 1"/>
    <property type="match status" value="1"/>
</dbReference>
<feature type="region of interest" description="Disordered" evidence="7">
    <location>
        <begin position="1002"/>
        <end position="1030"/>
    </location>
</feature>
<dbReference type="AlphaFoldDB" id="A0A8J6GAY1"/>
<proteinExistence type="inferred from homology"/>
<evidence type="ECO:0000313" key="8">
    <source>
        <dbReference type="EMBL" id="KAH0506448.1"/>
    </source>
</evidence>
<evidence type="ECO:0000256" key="7">
    <source>
        <dbReference type="SAM" id="MobiDB-lite"/>
    </source>
</evidence>
<dbReference type="GO" id="GO:0060828">
    <property type="term" value="P:regulation of canonical Wnt signaling pathway"/>
    <property type="evidence" value="ECO:0007669"/>
    <property type="project" value="TreeGrafter"/>
</dbReference>